<dbReference type="KEGG" id="mpar:F7D14_16195"/>
<reference evidence="5 6" key="1">
    <citation type="submission" date="2019-09" db="EMBL/GenBank/DDBJ databases">
        <title>Isolation and complete genome sequencing of Methylocystis species.</title>
        <authorList>
            <person name="Rumah B.L."/>
            <person name="Stead C.E."/>
            <person name="Stevens B.C."/>
            <person name="Minton N.P."/>
            <person name="Grosse-Honebrink A."/>
            <person name="Zhang Y."/>
        </authorList>
    </citation>
    <scope>NUCLEOTIDE SEQUENCE [LARGE SCALE GENOMIC DNA]</scope>
    <source>
        <strain evidence="5 6">BRCS2</strain>
    </source>
</reference>
<dbReference type="GO" id="GO:0003677">
    <property type="term" value="F:DNA binding"/>
    <property type="evidence" value="ECO:0007669"/>
    <property type="project" value="UniProtKB-KW"/>
</dbReference>
<keyword evidence="2" id="KW-0238">DNA-binding</keyword>
<keyword evidence="3" id="KW-0804">Transcription</keyword>
<dbReference type="RefSeq" id="WP_016918741.1">
    <property type="nucleotide sequence ID" value="NZ_CP044331.1"/>
</dbReference>
<dbReference type="SUPFAM" id="SSF46894">
    <property type="entry name" value="C-terminal effector domain of the bipartite response regulators"/>
    <property type="match status" value="1"/>
</dbReference>
<proteinExistence type="predicted"/>
<keyword evidence="6" id="KW-1185">Reference proteome</keyword>
<gene>
    <name evidence="5" type="ORF">F7D14_16195</name>
</gene>
<organism evidence="5 6">
    <name type="scientific">Methylocystis parvus</name>
    <dbReference type="NCBI Taxonomy" id="134"/>
    <lineage>
        <taxon>Bacteria</taxon>
        <taxon>Pseudomonadati</taxon>
        <taxon>Pseudomonadota</taxon>
        <taxon>Alphaproteobacteria</taxon>
        <taxon>Hyphomicrobiales</taxon>
        <taxon>Methylocystaceae</taxon>
        <taxon>Methylocystis</taxon>
    </lineage>
</organism>
<dbReference type="SMART" id="SM00421">
    <property type="entry name" value="HTH_LUXR"/>
    <property type="match status" value="1"/>
</dbReference>
<accession>A0A6B8MB90</accession>
<dbReference type="Proteomes" id="UP000422569">
    <property type="component" value="Chromosome"/>
</dbReference>
<dbReference type="InterPro" id="IPR036388">
    <property type="entry name" value="WH-like_DNA-bd_sf"/>
</dbReference>
<feature type="domain" description="HTH luxR-type" evidence="4">
    <location>
        <begin position="292"/>
        <end position="357"/>
    </location>
</feature>
<dbReference type="InterPro" id="IPR000792">
    <property type="entry name" value="Tscrpt_reg_LuxR_C"/>
</dbReference>
<evidence type="ECO:0000259" key="4">
    <source>
        <dbReference type="PROSITE" id="PS50043"/>
    </source>
</evidence>
<dbReference type="PANTHER" id="PTHR44688:SF16">
    <property type="entry name" value="DNA-BINDING TRANSCRIPTIONAL ACTIVATOR DEVR_DOSR"/>
    <property type="match status" value="1"/>
</dbReference>
<dbReference type="GO" id="GO:0006355">
    <property type="term" value="P:regulation of DNA-templated transcription"/>
    <property type="evidence" value="ECO:0007669"/>
    <property type="project" value="InterPro"/>
</dbReference>
<evidence type="ECO:0000256" key="1">
    <source>
        <dbReference type="ARBA" id="ARBA00023015"/>
    </source>
</evidence>
<evidence type="ECO:0000313" key="6">
    <source>
        <dbReference type="Proteomes" id="UP000422569"/>
    </source>
</evidence>
<protein>
    <submittedName>
        <fullName evidence="5">Helix-turn-helix transcriptional regulator</fullName>
    </submittedName>
</protein>
<evidence type="ECO:0000256" key="2">
    <source>
        <dbReference type="ARBA" id="ARBA00023125"/>
    </source>
</evidence>
<sequence>MDQNLLDQIYASSFAPELWPGVMDQLSTLTEARGGVLFAANPTRLGWKSSECVAEHMDAYATQGWIERGHERRARQLALHHAGFVVESDIFTTEELEHDPTFSEFLRPRGLGWTVSTAMPLPTGDDLFICINRAFDRGPVERTFVERLDALRPHLARGAFMAARMQLERARVASETLALIGLPALVLGAGGKILAANNLIQSMTTHVRWRAHNRFSLRDETADRLLGDAIATLHDDRSAAPRSFPARDPEGEAPMIAHIIPIRGAARDIFIGCAGVLAMTPVGAPQAPSAELVQSLFDLTPAEARVARRLVVGKSIEDIATEGAVSRNTVRTHLRGVMEKTGCGRQAEVVALLGGLAPLGAASQEKFGTSSI</sequence>
<dbReference type="PANTHER" id="PTHR44688">
    <property type="entry name" value="DNA-BINDING TRANSCRIPTIONAL ACTIVATOR DEVR_DOSR"/>
    <property type="match status" value="1"/>
</dbReference>
<dbReference type="Gene3D" id="1.10.10.10">
    <property type="entry name" value="Winged helix-like DNA-binding domain superfamily/Winged helix DNA-binding domain"/>
    <property type="match status" value="1"/>
</dbReference>
<name>A0A6B8MB90_9HYPH</name>
<dbReference type="InterPro" id="IPR016032">
    <property type="entry name" value="Sig_transdc_resp-reg_C-effctor"/>
</dbReference>
<dbReference type="PRINTS" id="PR00038">
    <property type="entry name" value="HTHLUXR"/>
</dbReference>
<dbReference type="EMBL" id="CP044331">
    <property type="protein sequence ID" value="QGM98869.1"/>
    <property type="molecule type" value="Genomic_DNA"/>
</dbReference>
<keyword evidence="1" id="KW-0805">Transcription regulation</keyword>
<dbReference type="PROSITE" id="PS50043">
    <property type="entry name" value="HTH_LUXR_2"/>
    <property type="match status" value="1"/>
</dbReference>
<dbReference type="AlphaFoldDB" id="A0A6B8MB90"/>
<dbReference type="Pfam" id="PF00196">
    <property type="entry name" value="GerE"/>
    <property type="match status" value="1"/>
</dbReference>
<evidence type="ECO:0000313" key="5">
    <source>
        <dbReference type="EMBL" id="QGM98869.1"/>
    </source>
</evidence>
<evidence type="ECO:0000256" key="3">
    <source>
        <dbReference type="ARBA" id="ARBA00023163"/>
    </source>
</evidence>